<proteinExistence type="predicted"/>
<sequence length="147" mass="16645">MNRGVVHSVLIVFVLTAVWSCREKSPSRDYIPIIKQRVYEVQEAIKSRGRNAIDSLLTQDYAAAGGADSLVQFTNGSDPTFVFNRFAHTEIYYTNDKARVDCLIMGKDSRNLRSATLTFERKKDVWLLKQITPGMRPMESILADSVL</sequence>
<reference evidence="1 2" key="1">
    <citation type="journal article" date="2018" name="ISME J.">
        <title>A methanotrophic archaeon couples anaerobic oxidation of methane to Fe(III) reduction.</title>
        <authorList>
            <person name="Cai C."/>
            <person name="Leu A.O."/>
            <person name="Xie G.J."/>
            <person name="Guo J."/>
            <person name="Feng Y."/>
            <person name="Zhao J.X."/>
            <person name="Tyson G.W."/>
            <person name="Yuan Z."/>
            <person name="Hu S."/>
        </authorList>
    </citation>
    <scope>NUCLEOTIDE SEQUENCE [LARGE SCALE GENOMIC DNA]</scope>
    <source>
        <strain evidence="1">FeB_12</strain>
    </source>
</reference>
<evidence type="ECO:0000313" key="2">
    <source>
        <dbReference type="Proteomes" id="UP000250918"/>
    </source>
</evidence>
<comment type="caution">
    <text evidence="1">The sequence shown here is derived from an EMBL/GenBank/DDBJ whole genome shotgun (WGS) entry which is preliminary data.</text>
</comment>
<evidence type="ECO:0008006" key="3">
    <source>
        <dbReference type="Google" id="ProtNLM"/>
    </source>
</evidence>
<gene>
    <name evidence="1" type="ORF">C3F09_12175</name>
</gene>
<accession>A0A855X372</accession>
<dbReference type="AlphaFoldDB" id="A0A855X372"/>
<protein>
    <recommendedName>
        <fullName evidence="3">DUF4878 domain-containing protein</fullName>
    </recommendedName>
</protein>
<organism evidence="1 2">
    <name type="scientific">candidate division GN15 bacterium</name>
    <dbReference type="NCBI Taxonomy" id="2072418"/>
    <lineage>
        <taxon>Bacteria</taxon>
        <taxon>candidate division GN15</taxon>
    </lineage>
</organism>
<dbReference type="Proteomes" id="UP000250918">
    <property type="component" value="Unassembled WGS sequence"/>
</dbReference>
<evidence type="ECO:0000313" key="1">
    <source>
        <dbReference type="EMBL" id="PWB68212.1"/>
    </source>
</evidence>
<name>A0A855X372_9BACT</name>
<dbReference type="EMBL" id="PQAP01000211">
    <property type="protein sequence ID" value="PWB68212.1"/>
    <property type="molecule type" value="Genomic_DNA"/>
</dbReference>